<keyword evidence="4" id="KW-0862">Zinc</keyword>
<keyword evidence="7" id="KW-0436">Ligase</keyword>
<dbReference type="GO" id="GO:0004813">
    <property type="term" value="F:alanine-tRNA ligase activity"/>
    <property type="evidence" value="ECO:0007669"/>
    <property type="project" value="UniProtKB-EC"/>
</dbReference>
<evidence type="ECO:0000256" key="1">
    <source>
        <dbReference type="ARBA" id="ARBA00001947"/>
    </source>
</evidence>
<dbReference type="SMART" id="SM00863">
    <property type="entry name" value="tRNA_SAD"/>
    <property type="match status" value="1"/>
</dbReference>
<dbReference type="EMBL" id="JAVDQH010000001">
    <property type="protein sequence ID" value="MDR6242249.1"/>
    <property type="molecule type" value="Genomic_DNA"/>
</dbReference>
<dbReference type="InterPro" id="IPR009000">
    <property type="entry name" value="Transl_B-barrel_sf"/>
</dbReference>
<dbReference type="InterPro" id="IPR018163">
    <property type="entry name" value="Thr/Ala-tRNA-synth_IIc_edit"/>
</dbReference>
<gene>
    <name evidence="7" type="ORF">JOC58_000133</name>
</gene>
<organism evidence="7 8">
    <name type="scientific">Paenibacillus hunanensis</name>
    <dbReference type="NCBI Taxonomy" id="539262"/>
    <lineage>
        <taxon>Bacteria</taxon>
        <taxon>Bacillati</taxon>
        <taxon>Bacillota</taxon>
        <taxon>Bacilli</taxon>
        <taxon>Bacillales</taxon>
        <taxon>Paenibacillaceae</taxon>
        <taxon>Paenibacillus</taxon>
    </lineage>
</organism>
<feature type="domain" description="Alanyl-transfer RNA synthetases family profile" evidence="6">
    <location>
        <begin position="1"/>
        <end position="215"/>
    </location>
</feature>
<evidence type="ECO:0000256" key="3">
    <source>
        <dbReference type="ARBA" id="ARBA00022723"/>
    </source>
</evidence>
<dbReference type="EC" id="6.1.1.7" evidence="7"/>
<keyword evidence="8" id="KW-1185">Reference proteome</keyword>
<evidence type="ECO:0000256" key="5">
    <source>
        <dbReference type="SAM" id="Coils"/>
    </source>
</evidence>
<evidence type="ECO:0000256" key="4">
    <source>
        <dbReference type="ARBA" id="ARBA00022833"/>
    </source>
</evidence>
<sequence length="401" mass="45558">MSELYFDSSYLTSWTTALEDKFTQNGQHYVVLKETAFYPHGGGQPCDGGTIDGIPVLDVSRVDGRIWHQMPSLPEQEPGVELYCEIDWQRRFDHMQQHSGQHLLSATCLEVLNAPTLSFHLGEQECTIDIDIADLEPARLQAVERQVNTYVYRNLPIRAYSVDEAQLATMTLVKPPSVTGRIRIVEIEGIEYNACGGTHVSRTGELGMIKLYKAEKNKGHMRIYFRCGWRVLDDYTESLAINDAMAGRFNTGRKDIIARFDKWTEEQRQQRDELERLRRENDEFVMQQLLSQVGTGTTYSLVQYEWASRSLQDVQRMANLLMEQGEDMVILLSSADERKVVLAQQGHPDLKCGTFFKQHLASFGGKGGGNDRMAQAGFESLEQLREFVQFAQGQLRGEGKA</sequence>
<dbReference type="Pfam" id="PF02272">
    <property type="entry name" value="DHHA1"/>
    <property type="match status" value="1"/>
</dbReference>
<keyword evidence="5" id="KW-0175">Coiled coil</keyword>
<name>A0ABU1ISM0_9BACL</name>
<accession>A0ABU1ISM0</accession>
<dbReference type="Pfam" id="PF07973">
    <property type="entry name" value="tRNA_SAD"/>
    <property type="match status" value="1"/>
</dbReference>
<keyword evidence="3" id="KW-0479">Metal-binding</keyword>
<evidence type="ECO:0000259" key="6">
    <source>
        <dbReference type="PROSITE" id="PS50860"/>
    </source>
</evidence>
<dbReference type="PANTHER" id="PTHR43462">
    <property type="entry name" value="ALANYL-TRNA EDITING PROTEIN"/>
    <property type="match status" value="1"/>
</dbReference>
<proteinExistence type="predicted"/>
<dbReference type="Gene3D" id="2.40.30.130">
    <property type="match status" value="1"/>
</dbReference>
<comment type="cofactor">
    <cofactor evidence="1">
        <name>Zn(2+)</name>
        <dbReference type="ChEBI" id="CHEBI:29105"/>
    </cofactor>
</comment>
<comment type="caution">
    <text evidence="7">The sequence shown here is derived from an EMBL/GenBank/DDBJ whole genome shotgun (WGS) entry which is preliminary data.</text>
</comment>
<dbReference type="SUPFAM" id="SSF55186">
    <property type="entry name" value="ThrRS/AlaRS common domain"/>
    <property type="match status" value="1"/>
</dbReference>
<dbReference type="RefSeq" id="WP_188774730.1">
    <property type="nucleotide sequence ID" value="NZ_BMMB01000003.1"/>
</dbReference>
<dbReference type="PANTHER" id="PTHR43462:SF1">
    <property type="entry name" value="ALANYL-TRNA EDITING PROTEIN AARSD1"/>
    <property type="match status" value="1"/>
</dbReference>
<dbReference type="Gene3D" id="3.10.310.40">
    <property type="match status" value="1"/>
</dbReference>
<dbReference type="InterPro" id="IPR003156">
    <property type="entry name" value="DHHA1_dom"/>
</dbReference>
<reference evidence="7 8" key="1">
    <citation type="submission" date="2023-07" db="EMBL/GenBank/DDBJ databases">
        <title>Genomic Encyclopedia of Type Strains, Phase IV (KMG-IV): sequencing the most valuable type-strain genomes for metagenomic binning, comparative biology and taxonomic classification.</title>
        <authorList>
            <person name="Goeker M."/>
        </authorList>
    </citation>
    <scope>NUCLEOTIDE SEQUENCE [LARGE SCALE GENOMIC DNA]</scope>
    <source>
        <strain evidence="7 8">DSM 22170</strain>
    </source>
</reference>
<dbReference type="InterPro" id="IPR018165">
    <property type="entry name" value="Ala-tRNA-synth_IIc_core"/>
</dbReference>
<dbReference type="PROSITE" id="PS50860">
    <property type="entry name" value="AA_TRNA_LIGASE_II_ALA"/>
    <property type="match status" value="1"/>
</dbReference>
<evidence type="ECO:0000313" key="7">
    <source>
        <dbReference type="EMBL" id="MDR6242249.1"/>
    </source>
</evidence>
<comment type="subcellular location">
    <subcellularLocation>
        <location evidence="2">Cytoplasm</location>
    </subcellularLocation>
</comment>
<dbReference type="Proteomes" id="UP001185028">
    <property type="component" value="Unassembled WGS sequence"/>
</dbReference>
<dbReference type="SUPFAM" id="SSF50447">
    <property type="entry name" value="Translation proteins"/>
    <property type="match status" value="1"/>
</dbReference>
<evidence type="ECO:0000256" key="2">
    <source>
        <dbReference type="ARBA" id="ARBA00004496"/>
    </source>
</evidence>
<evidence type="ECO:0000313" key="8">
    <source>
        <dbReference type="Proteomes" id="UP001185028"/>
    </source>
</evidence>
<feature type="coiled-coil region" evidence="5">
    <location>
        <begin position="260"/>
        <end position="287"/>
    </location>
</feature>
<dbReference type="InterPro" id="IPR012947">
    <property type="entry name" value="tRNA_SAD"/>
</dbReference>
<dbReference type="InterPro" id="IPR051335">
    <property type="entry name" value="Alanyl-tRNA_Editing_Enzymes"/>
</dbReference>
<dbReference type="Gene3D" id="3.30.980.10">
    <property type="entry name" value="Threonyl-trna Synthetase, Chain A, domain 2"/>
    <property type="match status" value="1"/>
</dbReference>
<protein>
    <submittedName>
        <fullName evidence="7">Alanyl-tRNA synthetase</fullName>
        <ecNumber evidence="7">6.1.1.7</ecNumber>
    </submittedName>
</protein>